<dbReference type="Pfam" id="PF07022">
    <property type="entry name" value="Phage_CI_repr"/>
    <property type="match status" value="1"/>
</dbReference>
<evidence type="ECO:0000259" key="1">
    <source>
        <dbReference type="PROSITE" id="PS50943"/>
    </source>
</evidence>
<dbReference type="Gene3D" id="1.10.260.40">
    <property type="entry name" value="lambda repressor-like DNA-binding domains"/>
    <property type="match status" value="1"/>
</dbReference>
<gene>
    <name evidence="2" type="ORF">ACFQ0E_15785</name>
</gene>
<name>A0ABW2YHL2_9GAMM</name>
<dbReference type="EMBL" id="JBHTIF010000004">
    <property type="protein sequence ID" value="MFD0727056.1"/>
    <property type="molecule type" value="Genomic_DNA"/>
</dbReference>
<dbReference type="InterPro" id="IPR010744">
    <property type="entry name" value="Phage_CI_N"/>
</dbReference>
<accession>A0ABW2YHL2</accession>
<dbReference type="InterPro" id="IPR001387">
    <property type="entry name" value="Cro/C1-type_HTH"/>
</dbReference>
<proteinExistence type="predicted"/>
<protein>
    <submittedName>
        <fullName evidence="2">DUF3693 domain-containing protein</fullName>
    </submittedName>
</protein>
<organism evidence="2 3">
    <name type="scientific">Lysobacter brunescens</name>
    <dbReference type="NCBI Taxonomy" id="262323"/>
    <lineage>
        <taxon>Bacteria</taxon>
        <taxon>Pseudomonadati</taxon>
        <taxon>Pseudomonadota</taxon>
        <taxon>Gammaproteobacteria</taxon>
        <taxon>Lysobacterales</taxon>
        <taxon>Lysobacteraceae</taxon>
        <taxon>Lysobacter</taxon>
    </lineage>
</organism>
<reference evidence="3" key="1">
    <citation type="journal article" date="2019" name="Int. J. Syst. Evol. Microbiol.">
        <title>The Global Catalogue of Microorganisms (GCM) 10K type strain sequencing project: providing services to taxonomists for standard genome sequencing and annotation.</title>
        <authorList>
            <consortium name="The Broad Institute Genomics Platform"/>
            <consortium name="The Broad Institute Genome Sequencing Center for Infectious Disease"/>
            <person name="Wu L."/>
            <person name="Ma J."/>
        </authorList>
    </citation>
    <scope>NUCLEOTIDE SEQUENCE [LARGE SCALE GENOMIC DNA]</scope>
    <source>
        <strain evidence="3">CCUG 55585</strain>
    </source>
</reference>
<dbReference type="Proteomes" id="UP001597110">
    <property type="component" value="Unassembled WGS sequence"/>
</dbReference>
<feature type="domain" description="HTH cro/C1-type" evidence="1">
    <location>
        <begin position="14"/>
        <end position="56"/>
    </location>
</feature>
<dbReference type="SUPFAM" id="SSF47413">
    <property type="entry name" value="lambda repressor-like DNA-binding domains"/>
    <property type="match status" value="1"/>
</dbReference>
<dbReference type="CDD" id="cd00093">
    <property type="entry name" value="HTH_XRE"/>
    <property type="match status" value="1"/>
</dbReference>
<sequence>MELAKERSSCTNDSELAKRLGVTRASVSNWKCGRNYPDTVACAKIAEITEIPLARVLGTVGEARAISREEKAVWRRLASAAALVLMLIPLASRVQASTDLNGRAGYALCEIR</sequence>
<dbReference type="PROSITE" id="PS50943">
    <property type="entry name" value="HTH_CROC1"/>
    <property type="match status" value="1"/>
</dbReference>
<dbReference type="InterPro" id="IPR010982">
    <property type="entry name" value="Lambda_DNA-bd_dom_sf"/>
</dbReference>
<evidence type="ECO:0000313" key="2">
    <source>
        <dbReference type="EMBL" id="MFD0727056.1"/>
    </source>
</evidence>
<keyword evidence="3" id="KW-1185">Reference proteome</keyword>
<comment type="caution">
    <text evidence="2">The sequence shown here is derived from an EMBL/GenBank/DDBJ whole genome shotgun (WGS) entry which is preliminary data.</text>
</comment>
<evidence type="ECO:0000313" key="3">
    <source>
        <dbReference type="Proteomes" id="UP001597110"/>
    </source>
</evidence>